<protein>
    <recommendedName>
        <fullName evidence="6">VWA domain-containing protein</fullName>
    </recommendedName>
</protein>
<evidence type="ECO:0000256" key="1">
    <source>
        <dbReference type="SAM" id="MobiDB-lite"/>
    </source>
</evidence>
<name>A0ABP5KM26_9ACTN</name>
<proteinExistence type="predicted"/>
<feature type="compositionally biased region" description="Pro residues" evidence="1">
    <location>
        <begin position="8"/>
        <end position="17"/>
    </location>
</feature>
<dbReference type="SMART" id="SM00327">
    <property type="entry name" value="VWA"/>
    <property type="match status" value="1"/>
</dbReference>
<dbReference type="InterPro" id="IPR036465">
    <property type="entry name" value="vWFA_dom_sf"/>
</dbReference>
<dbReference type="Proteomes" id="UP001501020">
    <property type="component" value="Unassembled WGS sequence"/>
</dbReference>
<feature type="region of interest" description="Disordered" evidence="1">
    <location>
        <begin position="1"/>
        <end position="28"/>
    </location>
</feature>
<dbReference type="SUPFAM" id="SSF53300">
    <property type="entry name" value="vWA-like"/>
    <property type="match status" value="1"/>
</dbReference>
<organism evidence="4 5">
    <name type="scientific">Actinomadura napierensis</name>
    <dbReference type="NCBI Taxonomy" id="267854"/>
    <lineage>
        <taxon>Bacteria</taxon>
        <taxon>Bacillati</taxon>
        <taxon>Actinomycetota</taxon>
        <taxon>Actinomycetes</taxon>
        <taxon>Streptosporangiales</taxon>
        <taxon>Thermomonosporaceae</taxon>
        <taxon>Actinomadura</taxon>
    </lineage>
</organism>
<dbReference type="Gene3D" id="3.40.50.410">
    <property type="entry name" value="von Willebrand factor, type A domain"/>
    <property type="match status" value="1"/>
</dbReference>
<dbReference type="InterPro" id="IPR002035">
    <property type="entry name" value="VWF_A"/>
</dbReference>
<feature type="compositionally biased region" description="Pro residues" evidence="1">
    <location>
        <begin position="636"/>
        <end position="655"/>
    </location>
</feature>
<feature type="compositionally biased region" description="Pro residues" evidence="1">
    <location>
        <begin position="707"/>
        <end position="721"/>
    </location>
</feature>
<feature type="compositionally biased region" description="Low complexity" evidence="1">
    <location>
        <begin position="656"/>
        <end position="671"/>
    </location>
</feature>
<dbReference type="SMART" id="SM00609">
    <property type="entry name" value="VIT"/>
    <property type="match status" value="1"/>
</dbReference>
<gene>
    <name evidence="4" type="ORF">GCM10009727_28300</name>
</gene>
<dbReference type="PANTHER" id="PTHR45737">
    <property type="entry name" value="VON WILLEBRAND FACTOR A DOMAIN-CONTAINING PROTEIN 5A"/>
    <property type="match status" value="1"/>
</dbReference>
<dbReference type="RefSeq" id="WP_344266203.1">
    <property type="nucleotide sequence ID" value="NZ_BAAAMR010000020.1"/>
</dbReference>
<dbReference type="InterPro" id="IPR013694">
    <property type="entry name" value="VIT"/>
</dbReference>
<dbReference type="Pfam" id="PF08487">
    <property type="entry name" value="VIT"/>
    <property type="match status" value="1"/>
</dbReference>
<reference evidence="5" key="1">
    <citation type="journal article" date="2019" name="Int. J. Syst. Evol. Microbiol.">
        <title>The Global Catalogue of Microorganisms (GCM) 10K type strain sequencing project: providing services to taxonomists for standard genome sequencing and annotation.</title>
        <authorList>
            <consortium name="The Broad Institute Genomics Platform"/>
            <consortium name="The Broad Institute Genome Sequencing Center for Infectious Disease"/>
            <person name="Wu L."/>
            <person name="Ma J."/>
        </authorList>
    </citation>
    <scope>NUCLEOTIDE SEQUENCE [LARGE SCALE GENOMIC DNA]</scope>
    <source>
        <strain evidence="5">JCM 13850</strain>
    </source>
</reference>
<dbReference type="PANTHER" id="PTHR45737:SF6">
    <property type="entry name" value="VON WILLEBRAND FACTOR A DOMAIN-CONTAINING PROTEIN 5A"/>
    <property type="match status" value="1"/>
</dbReference>
<evidence type="ECO:0008006" key="6">
    <source>
        <dbReference type="Google" id="ProtNLM"/>
    </source>
</evidence>
<dbReference type="Pfam" id="PF13768">
    <property type="entry name" value="VWA_3"/>
    <property type="match status" value="1"/>
</dbReference>
<evidence type="ECO:0000259" key="3">
    <source>
        <dbReference type="PROSITE" id="PS51468"/>
    </source>
</evidence>
<evidence type="ECO:0000313" key="4">
    <source>
        <dbReference type="EMBL" id="GAA2134472.1"/>
    </source>
</evidence>
<evidence type="ECO:0000313" key="5">
    <source>
        <dbReference type="Proteomes" id="UP001501020"/>
    </source>
</evidence>
<keyword evidence="5" id="KW-1185">Reference proteome</keyword>
<evidence type="ECO:0000259" key="2">
    <source>
        <dbReference type="PROSITE" id="PS50234"/>
    </source>
</evidence>
<feature type="domain" description="VWFA" evidence="2">
    <location>
        <begin position="299"/>
        <end position="472"/>
    </location>
</feature>
<feature type="domain" description="VIT" evidence="3">
    <location>
        <begin position="17"/>
        <end position="145"/>
    </location>
</feature>
<dbReference type="PROSITE" id="PS50234">
    <property type="entry name" value="VWFA"/>
    <property type="match status" value="1"/>
</dbReference>
<dbReference type="PROSITE" id="PS51468">
    <property type="entry name" value="VIT"/>
    <property type="match status" value="1"/>
</dbReference>
<comment type="caution">
    <text evidence="4">The sequence shown here is derived from an EMBL/GenBank/DDBJ whole genome shotgun (WGS) entry which is preliminary data.</text>
</comment>
<sequence>MTVRILPLPEPETPPTPEGGLGALTTDRGNLPLDSVGVHASIAGLAAAVEVVQGFRNPFDVPLEATYVFPLPDRAAVTALRMEADDRVIEGTLKERGQARQDYSAAIAAGKRAAIAEEDRPDVFTMQVGNILPGERVTVRLALTQPLPHESSSTATFRFPLVVAPRYIPGIPLGEEAAGAGVAEDTDAVPDASRISPPVLLPGFPNPVRLSMAVDIDPSGLPLTEIHSALHVVAEDSEGECTTVRLRPGERLDRDFVLRLGFAPQESAALSLVPDETGDEGTFSLTVLPSGDVRPRPRDVVLVLDRSGSMHGWKMVAARRAAARIADTLRDEDRFAVLSFDTVIERPRDLGSGLVPGTDRNRFRAVEHLAALAARGGTEMLTPLDEACTLLADPGRDRVLVLITDGQVGNEDQILAHLALRLRGVRVHTVGIDRAVNAGFLNRLAAIGEGRCELVESEDRLDEAMEQIHHRIGAPVATGLTLHADGLEIIPDSMAPARLGALFPGVPLVLTGRFRGAPQGSVTVQGAASDGTAWRQQATRTVTKNSAATSIWARAHLRDLEDRYAIGGPPDLEHRIISTSLRFGVLCRFTAFVAVDSRVVSESGAPHQVIQPVETPDGWAAPAAAYGAASPLMAPPPLPPAGGPPPSTFAPPAPGAPGSAPRSMRPAGGAPAPAPHVSPPASRHRPAIFDDHDDCDVPDFLRDSAPPATPPYGSPGQPPTPDLDTYKQELARLLDSLRRSPNDTDHRIGRLQHEVLPALTSITERMRAHFTPDTEHLRILDSLRHALLRVTPQSPKHEVDALWTRALQTLADFVGEPANPPTRRPFWKRNT</sequence>
<accession>A0ABP5KM26</accession>
<dbReference type="EMBL" id="BAAAMR010000020">
    <property type="protein sequence ID" value="GAA2134472.1"/>
    <property type="molecule type" value="Genomic_DNA"/>
</dbReference>
<feature type="region of interest" description="Disordered" evidence="1">
    <location>
        <begin position="636"/>
        <end position="724"/>
    </location>
</feature>